<dbReference type="SUPFAM" id="SSF46689">
    <property type="entry name" value="Homeodomain-like"/>
    <property type="match status" value="1"/>
</dbReference>
<dbReference type="InterPro" id="IPR009057">
    <property type="entry name" value="Homeodomain-like_sf"/>
</dbReference>
<evidence type="ECO:0000313" key="7">
    <source>
        <dbReference type="Proteomes" id="UP001575105"/>
    </source>
</evidence>
<organism evidence="6 7">
    <name type="scientific">Natronomicrosphaera hydrolytica</name>
    <dbReference type="NCBI Taxonomy" id="3242702"/>
    <lineage>
        <taxon>Bacteria</taxon>
        <taxon>Pseudomonadati</taxon>
        <taxon>Planctomycetota</taxon>
        <taxon>Phycisphaerae</taxon>
        <taxon>Phycisphaerales</taxon>
        <taxon>Phycisphaeraceae</taxon>
        <taxon>Natronomicrosphaera</taxon>
    </lineage>
</organism>
<dbReference type="PANTHER" id="PTHR46796">
    <property type="entry name" value="HTH-TYPE TRANSCRIPTIONAL ACTIVATOR RHAS-RELATED"/>
    <property type="match status" value="1"/>
</dbReference>
<dbReference type="InterPro" id="IPR018062">
    <property type="entry name" value="HTH_AraC-typ_CS"/>
</dbReference>
<dbReference type="SUPFAM" id="SSF51215">
    <property type="entry name" value="Regulatory protein AraC"/>
    <property type="match status" value="1"/>
</dbReference>
<keyword evidence="3" id="KW-0010">Activator</keyword>
<dbReference type="SMART" id="SM00342">
    <property type="entry name" value="HTH_ARAC"/>
    <property type="match status" value="1"/>
</dbReference>
<comment type="caution">
    <text evidence="6">The sequence shown here is derived from an EMBL/GenBank/DDBJ whole genome shotgun (WGS) entry which is preliminary data.</text>
</comment>
<dbReference type="PRINTS" id="PR00032">
    <property type="entry name" value="HTHARAC"/>
</dbReference>
<evidence type="ECO:0000259" key="5">
    <source>
        <dbReference type="PROSITE" id="PS01124"/>
    </source>
</evidence>
<dbReference type="InterPro" id="IPR050204">
    <property type="entry name" value="AraC_XylS_family_regulators"/>
</dbReference>
<dbReference type="InterPro" id="IPR003313">
    <property type="entry name" value="AraC-bd"/>
</dbReference>
<dbReference type="PROSITE" id="PS01124">
    <property type="entry name" value="HTH_ARAC_FAMILY_2"/>
    <property type="match status" value="1"/>
</dbReference>
<dbReference type="EMBL" id="JBGUBD010000005">
    <property type="protein sequence ID" value="MFA9478723.1"/>
    <property type="molecule type" value="Genomic_DNA"/>
</dbReference>
<evidence type="ECO:0000256" key="3">
    <source>
        <dbReference type="ARBA" id="ARBA00023159"/>
    </source>
</evidence>
<evidence type="ECO:0000313" key="6">
    <source>
        <dbReference type="EMBL" id="MFA9478723.1"/>
    </source>
</evidence>
<protein>
    <submittedName>
        <fullName evidence="6">Helix-turn-helix transcriptional regulator</fullName>
    </submittedName>
</protein>
<dbReference type="InterPro" id="IPR018060">
    <property type="entry name" value="HTH_AraC"/>
</dbReference>
<dbReference type="Pfam" id="PF02311">
    <property type="entry name" value="AraC_binding"/>
    <property type="match status" value="1"/>
</dbReference>
<dbReference type="InterPro" id="IPR037923">
    <property type="entry name" value="HTH-like"/>
</dbReference>
<sequence>MDNIDFHPQHADRPQPPATTLAYRVRTLGRMRDDPFHSTRGTFHDDAMLTIVLAGRGVYLHGRSRQTIAAGMVGLVLPHVEPGILMADADRPYDHVYCRFAGGEALTTARRIRDEQGGGQAFFRHPRWSEAAEPLLATLHARHIRHDPANEQPERPTVLEAALMSALTTLDHRSAEPTSLPPLTAESLRGYLRDHMAEPAHLAPVAEHFAMSKAHLCRVGRQLLGRTVHAEWQAIKLQWSAVLLNEPSLSIADVARRVGYNDPLYFSRVFRRSLGQSPRAYRQQTIGDREA</sequence>
<keyword evidence="7" id="KW-1185">Reference proteome</keyword>
<dbReference type="Proteomes" id="UP001575105">
    <property type="component" value="Unassembled WGS sequence"/>
</dbReference>
<keyword evidence="2" id="KW-0238">DNA-binding</keyword>
<dbReference type="PROSITE" id="PS00041">
    <property type="entry name" value="HTH_ARAC_FAMILY_1"/>
    <property type="match status" value="1"/>
</dbReference>
<dbReference type="InterPro" id="IPR020449">
    <property type="entry name" value="Tscrpt_reg_AraC-type_HTH"/>
</dbReference>
<keyword evidence="4" id="KW-0804">Transcription</keyword>
<evidence type="ECO:0000256" key="2">
    <source>
        <dbReference type="ARBA" id="ARBA00023125"/>
    </source>
</evidence>
<name>A0ABV4U551_9BACT</name>
<evidence type="ECO:0000256" key="1">
    <source>
        <dbReference type="ARBA" id="ARBA00023015"/>
    </source>
</evidence>
<dbReference type="Pfam" id="PF12833">
    <property type="entry name" value="HTH_18"/>
    <property type="match status" value="1"/>
</dbReference>
<gene>
    <name evidence="6" type="ORF">ACERK3_10480</name>
</gene>
<dbReference type="RefSeq" id="WP_425345649.1">
    <property type="nucleotide sequence ID" value="NZ_JBGUBD010000005.1"/>
</dbReference>
<accession>A0ABV4U551</accession>
<dbReference type="Gene3D" id="1.10.10.60">
    <property type="entry name" value="Homeodomain-like"/>
    <property type="match status" value="1"/>
</dbReference>
<reference evidence="6 7" key="1">
    <citation type="submission" date="2024-08" db="EMBL/GenBank/DDBJ databases">
        <title>Whole-genome sequencing of halo(alkali)philic microorganisms from hypersaline lakes.</title>
        <authorList>
            <person name="Sorokin D.Y."/>
            <person name="Merkel A.Y."/>
            <person name="Messina E."/>
            <person name="Yakimov M."/>
        </authorList>
    </citation>
    <scope>NUCLEOTIDE SEQUENCE [LARGE SCALE GENOMIC DNA]</scope>
    <source>
        <strain evidence="6 7">AB-hyl4</strain>
    </source>
</reference>
<keyword evidence="1" id="KW-0805">Transcription regulation</keyword>
<evidence type="ECO:0000256" key="4">
    <source>
        <dbReference type="ARBA" id="ARBA00023163"/>
    </source>
</evidence>
<feature type="domain" description="HTH araC/xylS-type" evidence="5">
    <location>
        <begin position="186"/>
        <end position="284"/>
    </location>
</feature>
<proteinExistence type="predicted"/>